<organism evidence="1 2">
    <name type="scientific">Mycoplasma mobile (strain ATCC 43663 / 163K / NCTC 11711)</name>
    <name type="common">Mesomycoplasma mobile</name>
    <dbReference type="NCBI Taxonomy" id="267748"/>
    <lineage>
        <taxon>Bacteria</taxon>
        <taxon>Bacillati</taxon>
        <taxon>Mycoplasmatota</taxon>
        <taxon>Mycoplasmoidales</taxon>
        <taxon>Metamycoplasmataceae</taxon>
        <taxon>Mesomycoplasma</taxon>
    </lineage>
</organism>
<dbReference type="eggNOG" id="COG0226">
    <property type="taxonomic scope" value="Bacteria"/>
</dbReference>
<dbReference type="RefSeq" id="WP_011264528.1">
    <property type="nucleotide sequence ID" value="NC_006908.1"/>
</dbReference>
<sequence>MKKLTKIILASTGAITALGTLIGFSTSFNSINVVSIGGSASVLPLVTELSNIFTKADIVTQSGGSGAGIRAAIDGSRNIGMASRTPGVSLNDEDLSRRIANIDLQLANSSLSLEERNSLDRQKISITRDAAAWREKNIKTVTIAWDGIAILYRPANMGSKEELVLTAENVAKIFAAFSGVIPLKLSDLDGLSDNNLIIPYPRAGGANVSGTAEAFERSSNRNWEDTNFFKSLGKTDQNLIKNALETGAYVGNNVRQTAEANSQAWSIARNGKIGSMIYLSAGFVNNNIEEIEKAGFKVASYDPGVLPTAETVSKTYGWFRPFNLMLPIGSSIPQLDFISWILDLNNTPGVNDTPQEKIIKEQGFIILSRSQILSMSQGIDEQERINQFWKASDAILQRSGANPEA</sequence>
<name>Q6KIT0_MYCM1</name>
<proteinExistence type="predicted"/>
<dbReference type="AlphaFoldDB" id="Q6KIT0"/>
<keyword evidence="2" id="KW-1185">Reference proteome</keyword>
<evidence type="ECO:0000313" key="2">
    <source>
        <dbReference type="Proteomes" id="UP000009072"/>
    </source>
</evidence>
<dbReference type="OrthoDB" id="396325at2"/>
<reference evidence="1 2" key="1">
    <citation type="journal article" date="2004" name="Genome Res.">
        <title>The complete genome and proteome of Mycoplasma mobile.</title>
        <authorList>
            <person name="Jaffe J.D."/>
            <person name="Stange-Thomann N."/>
            <person name="Smith C."/>
            <person name="DeCaprio D."/>
            <person name="Fisher S."/>
            <person name="Butler J."/>
            <person name="Calvo S."/>
            <person name="Elkins T."/>
            <person name="FitzGerald M.G."/>
            <person name="Hafez N."/>
            <person name="Kodira C.D."/>
            <person name="Major J."/>
            <person name="Wang S."/>
            <person name="Wilkinson J."/>
            <person name="Nicol R."/>
            <person name="Nusbaum C."/>
            <person name="Birren B."/>
            <person name="Berg H.C."/>
            <person name="Church G.M."/>
        </authorList>
    </citation>
    <scope>NUCLEOTIDE SEQUENCE [LARGE SCALE GENOMIC DNA]</scope>
    <source>
        <strain evidence="2">ATCC 43663 / 163K / NCTC 11711</strain>
    </source>
</reference>
<dbReference type="HOGENOM" id="CLU_679389_0_0_14"/>
<dbReference type="InterPro" id="IPR050811">
    <property type="entry name" value="Phosphate_ABC_transporter"/>
</dbReference>
<dbReference type="EMBL" id="AE017308">
    <property type="protein sequence ID" value="AAT27494.1"/>
    <property type="molecule type" value="Genomic_DNA"/>
</dbReference>
<dbReference type="PANTHER" id="PTHR30570">
    <property type="entry name" value="PERIPLASMIC PHOSPHATE BINDING COMPONENT OF PHOSPHATE ABC TRANSPORTER"/>
    <property type="match status" value="1"/>
</dbReference>
<dbReference type="Gene3D" id="3.40.190.10">
    <property type="entry name" value="Periplasmic binding protein-like II"/>
    <property type="match status" value="1"/>
</dbReference>
<accession>Q6KIT0</accession>
<dbReference type="STRING" id="267748.MMOB0080"/>
<dbReference type="PANTHER" id="PTHR30570:SF1">
    <property type="entry name" value="PHOSPHATE-BINDING PROTEIN PSTS"/>
    <property type="match status" value="1"/>
</dbReference>
<dbReference type="Proteomes" id="UP000009072">
    <property type="component" value="Chromosome"/>
</dbReference>
<protein>
    <submittedName>
        <fullName evidence="1">Phosphate binding protein</fullName>
    </submittedName>
</protein>
<dbReference type="KEGG" id="mmo:MMOB0080"/>
<dbReference type="SUPFAM" id="SSF53850">
    <property type="entry name" value="Periplasmic binding protein-like II"/>
    <property type="match status" value="1"/>
</dbReference>
<evidence type="ECO:0000313" key="1">
    <source>
        <dbReference type="EMBL" id="AAT27494.1"/>
    </source>
</evidence>
<gene>
    <name evidence="1" type="primary">pstS</name>
    <name evidence="1" type="ordered locus">MMOB0080</name>
</gene>